<name>A0AB39L4Q2_9MICC</name>
<gene>
    <name evidence="9" type="ORF">AB5L97_03605</name>
</gene>
<dbReference type="Pfam" id="PF04545">
    <property type="entry name" value="Sigma70_r4"/>
    <property type="match status" value="1"/>
</dbReference>
<keyword evidence="3" id="KW-0238">DNA-binding</keyword>
<feature type="domain" description="RNA polymerase sigma-70 region 3" evidence="6">
    <location>
        <begin position="98"/>
        <end position="150"/>
    </location>
</feature>
<dbReference type="InterPro" id="IPR014284">
    <property type="entry name" value="RNA_pol_sigma-70_dom"/>
</dbReference>
<dbReference type="PANTHER" id="PTHR30385:SF4">
    <property type="entry name" value="RNA POLYMERASE SIGMA-E FACTOR"/>
    <property type="match status" value="1"/>
</dbReference>
<feature type="domain" description="RNA polymerase sigma-70 region 2" evidence="7">
    <location>
        <begin position="16"/>
        <end position="86"/>
    </location>
</feature>
<dbReference type="InterPro" id="IPR013325">
    <property type="entry name" value="RNA_pol_sigma_r2"/>
</dbReference>
<dbReference type="RefSeq" id="WP_369046498.1">
    <property type="nucleotide sequence ID" value="NZ_CP163302.1"/>
</dbReference>
<dbReference type="SUPFAM" id="SSF88946">
    <property type="entry name" value="Sigma2 domain of RNA polymerase sigma factors"/>
    <property type="match status" value="1"/>
</dbReference>
<dbReference type="GO" id="GO:0016987">
    <property type="term" value="F:sigma factor activity"/>
    <property type="evidence" value="ECO:0007669"/>
    <property type="project" value="UniProtKB-KW"/>
</dbReference>
<dbReference type="Gene3D" id="1.10.10.10">
    <property type="entry name" value="Winged helix-like DNA-binding domain superfamily/Winged helix DNA-binding domain"/>
    <property type="match status" value="2"/>
</dbReference>
<organism evidence="9">
    <name type="scientific">Sinomonas puerhi</name>
    <dbReference type="NCBI Taxonomy" id="3238584"/>
    <lineage>
        <taxon>Bacteria</taxon>
        <taxon>Bacillati</taxon>
        <taxon>Actinomycetota</taxon>
        <taxon>Actinomycetes</taxon>
        <taxon>Micrococcales</taxon>
        <taxon>Micrococcaceae</taxon>
        <taxon>Sinomonas</taxon>
    </lineage>
</organism>
<evidence type="ECO:0000256" key="1">
    <source>
        <dbReference type="ARBA" id="ARBA00023015"/>
    </source>
</evidence>
<evidence type="ECO:0000313" key="9">
    <source>
        <dbReference type="EMBL" id="XDP46117.1"/>
    </source>
</evidence>
<dbReference type="GO" id="GO:0003677">
    <property type="term" value="F:DNA binding"/>
    <property type="evidence" value="ECO:0007669"/>
    <property type="project" value="UniProtKB-KW"/>
</dbReference>
<sequence>MIAAETSAQSPPRQALVVEYLGLADALARRFRRTGHDQEDLRQVARLGLVKAAQRYREDGGPGFVQYAVPTITGELKRYVRDQSWTVRPPRSLQDLRLKVNALRGRLTQEYGRDPSAAELSEAGGISTAQVAEAQLASAAMVGVPIDDGEPSGDPSESRQTKAVIGSEDPAYGHVEEMDVLSGALADTTEYEKTLIYLRFFRGMTQDEIARTLGVSQMQVSRLLSRLLDRLRRRMDT</sequence>
<dbReference type="InterPro" id="IPR007627">
    <property type="entry name" value="RNA_pol_sigma70_r2"/>
</dbReference>
<evidence type="ECO:0000256" key="5">
    <source>
        <dbReference type="SAM" id="MobiDB-lite"/>
    </source>
</evidence>
<dbReference type="EMBL" id="CP163302">
    <property type="protein sequence ID" value="XDP46117.1"/>
    <property type="molecule type" value="Genomic_DNA"/>
</dbReference>
<protein>
    <submittedName>
        <fullName evidence="9">Sigma-70 family RNA polymerase sigma factor</fullName>
    </submittedName>
</protein>
<dbReference type="InterPro" id="IPR036388">
    <property type="entry name" value="WH-like_DNA-bd_sf"/>
</dbReference>
<evidence type="ECO:0000256" key="2">
    <source>
        <dbReference type="ARBA" id="ARBA00023082"/>
    </source>
</evidence>
<dbReference type="InterPro" id="IPR007630">
    <property type="entry name" value="RNA_pol_sigma70_r4"/>
</dbReference>
<reference evidence="9" key="1">
    <citation type="submission" date="2024-07" db="EMBL/GenBank/DDBJ databases">
        <authorList>
            <person name="fu j."/>
        </authorList>
    </citation>
    <scope>NUCLEOTIDE SEQUENCE</scope>
    <source>
        <strain evidence="9">P10A9</strain>
    </source>
</reference>
<dbReference type="Pfam" id="PF04539">
    <property type="entry name" value="Sigma70_r3"/>
    <property type="match status" value="1"/>
</dbReference>
<proteinExistence type="predicted"/>
<dbReference type="KEGG" id="spue:AB5L97_03605"/>
<dbReference type="GO" id="GO:0006352">
    <property type="term" value="P:DNA-templated transcription initiation"/>
    <property type="evidence" value="ECO:0007669"/>
    <property type="project" value="InterPro"/>
</dbReference>
<dbReference type="AlphaFoldDB" id="A0AB39L4Q2"/>
<keyword evidence="4" id="KW-0804">Transcription</keyword>
<feature type="domain" description="RNA polymerase sigma-70 region 4" evidence="8">
    <location>
        <begin position="186"/>
        <end position="232"/>
    </location>
</feature>
<dbReference type="InterPro" id="IPR013324">
    <property type="entry name" value="RNA_pol_sigma_r3/r4-like"/>
</dbReference>
<accession>A0AB39L4Q2</accession>
<dbReference type="NCBIfam" id="TIGR02937">
    <property type="entry name" value="sigma70-ECF"/>
    <property type="match status" value="1"/>
</dbReference>
<dbReference type="PANTHER" id="PTHR30385">
    <property type="entry name" value="SIGMA FACTOR F FLAGELLAR"/>
    <property type="match status" value="1"/>
</dbReference>
<dbReference type="Gene3D" id="1.20.120.1810">
    <property type="match status" value="1"/>
</dbReference>
<evidence type="ECO:0000259" key="8">
    <source>
        <dbReference type="Pfam" id="PF04545"/>
    </source>
</evidence>
<dbReference type="SUPFAM" id="SSF88659">
    <property type="entry name" value="Sigma3 and sigma4 domains of RNA polymerase sigma factors"/>
    <property type="match status" value="2"/>
</dbReference>
<keyword evidence="2" id="KW-0731">Sigma factor</keyword>
<evidence type="ECO:0000256" key="3">
    <source>
        <dbReference type="ARBA" id="ARBA00023125"/>
    </source>
</evidence>
<evidence type="ECO:0000256" key="4">
    <source>
        <dbReference type="ARBA" id="ARBA00023163"/>
    </source>
</evidence>
<evidence type="ECO:0000259" key="6">
    <source>
        <dbReference type="Pfam" id="PF04539"/>
    </source>
</evidence>
<dbReference type="Pfam" id="PF04542">
    <property type="entry name" value="Sigma70_r2"/>
    <property type="match status" value="1"/>
</dbReference>
<keyword evidence="1" id="KW-0805">Transcription regulation</keyword>
<feature type="region of interest" description="Disordered" evidence="5">
    <location>
        <begin position="144"/>
        <end position="169"/>
    </location>
</feature>
<dbReference type="InterPro" id="IPR007624">
    <property type="entry name" value="RNA_pol_sigma70_r3"/>
</dbReference>
<evidence type="ECO:0000259" key="7">
    <source>
        <dbReference type="Pfam" id="PF04542"/>
    </source>
</evidence>